<protein>
    <submittedName>
        <fullName evidence="2">Flp family type IVb pilin</fullName>
    </submittedName>
</protein>
<keyword evidence="3" id="KW-1185">Reference proteome</keyword>
<keyword evidence="1" id="KW-0472">Membrane</keyword>
<gene>
    <name evidence="2" type="ORF">OPS25_12715</name>
</gene>
<evidence type="ECO:0000256" key="1">
    <source>
        <dbReference type="SAM" id="Phobius"/>
    </source>
</evidence>
<organism evidence="2 3">
    <name type="scientific">Alteromonas aquimaris</name>
    <dbReference type="NCBI Taxonomy" id="2998417"/>
    <lineage>
        <taxon>Bacteria</taxon>
        <taxon>Pseudomonadati</taxon>
        <taxon>Pseudomonadota</taxon>
        <taxon>Gammaproteobacteria</taxon>
        <taxon>Alteromonadales</taxon>
        <taxon>Alteromonadaceae</taxon>
        <taxon>Alteromonas/Salinimonas group</taxon>
        <taxon>Alteromonas</taxon>
    </lineage>
</organism>
<accession>A0ABT3P9E1</accession>
<feature type="transmembrane region" description="Helical" evidence="1">
    <location>
        <begin position="20"/>
        <end position="41"/>
    </location>
</feature>
<comment type="caution">
    <text evidence="2">The sequence shown here is derived from an EMBL/GenBank/DDBJ whole genome shotgun (WGS) entry which is preliminary data.</text>
</comment>
<proteinExistence type="predicted"/>
<sequence length="78" mass="7768">MKKLTCLLQEFIEDESGLTAVEYAIAGGLVVGGMVTAFITLGDSAEARIDDLCEAVNGTASTAGAGDCVAPGGTTTTP</sequence>
<evidence type="ECO:0000313" key="3">
    <source>
        <dbReference type="Proteomes" id="UP001142810"/>
    </source>
</evidence>
<name>A0ABT3P9E1_9ALTE</name>
<keyword evidence="1" id="KW-1133">Transmembrane helix</keyword>
<keyword evidence="1" id="KW-0812">Transmembrane</keyword>
<reference evidence="2" key="1">
    <citation type="submission" date="2022-11" db="EMBL/GenBank/DDBJ databases">
        <title>Alteromonas sp. nov., isolated from sea water of the Qingdao.</title>
        <authorList>
            <person name="Wang Q."/>
        </authorList>
    </citation>
    <scope>NUCLEOTIDE SEQUENCE</scope>
    <source>
        <strain evidence="2">ASW11-7</strain>
    </source>
</reference>
<evidence type="ECO:0000313" key="2">
    <source>
        <dbReference type="EMBL" id="MCW8109364.1"/>
    </source>
</evidence>
<dbReference type="EMBL" id="JAPFRD010000011">
    <property type="protein sequence ID" value="MCW8109364.1"/>
    <property type="molecule type" value="Genomic_DNA"/>
</dbReference>
<dbReference type="RefSeq" id="WP_265618118.1">
    <property type="nucleotide sequence ID" value="NZ_JAPFRD010000011.1"/>
</dbReference>
<dbReference type="Proteomes" id="UP001142810">
    <property type="component" value="Unassembled WGS sequence"/>
</dbReference>